<reference evidence="6" key="1">
    <citation type="journal article" date="2020" name="mSystems">
        <title>Genome- and Community-Level Interaction Insights into Carbon Utilization and Element Cycling Functions of Hydrothermarchaeota in Hydrothermal Sediment.</title>
        <authorList>
            <person name="Zhou Z."/>
            <person name="Liu Y."/>
            <person name="Xu W."/>
            <person name="Pan J."/>
            <person name="Luo Z.H."/>
            <person name="Li M."/>
        </authorList>
    </citation>
    <scope>NUCLEOTIDE SEQUENCE [LARGE SCALE GENOMIC DNA]</scope>
    <source>
        <strain evidence="6">SpSt-885</strain>
    </source>
</reference>
<evidence type="ECO:0000256" key="3">
    <source>
        <dbReference type="ARBA" id="ARBA00022801"/>
    </source>
</evidence>
<dbReference type="HAMAP" id="MF_00527">
    <property type="entry name" value="3MGH"/>
    <property type="match status" value="1"/>
</dbReference>
<dbReference type="InterPro" id="IPR011034">
    <property type="entry name" value="Formyl_transferase-like_C_sf"/>
</dbReference>
<dbReference type="GO" id="GO:0003905">
    <property type="term" value="F:alkylbase DNA N-glycosylase activity"/>
    <property type="evidence" value="ECO:0007669"/>
    <property type="project" value="InterPro"/>
</dbReference>
<dbReference type="PANTHER" id="PTHR10429:SF0">
    <property type="entry name" value="DNA-3-METHYLADENINE GLYCOSYLASE"/>
    <property type="match status" value="1"/>
</dbReference>
<sequence length="202" mass="23182">MLTKLPRSFYERDPLIVSRELLGKFLVRRTEEGEIVGRIVETEAYIGPHDKASHTYKNRKTKRTAVQFGERGHAYIFRIYGIYHCFCAVVGPKYVPAATLIRAVEPVQGIELMRKNRQLRGETPITELTNGPSKVCRAFALTDELNGIDLCGDELFICSGEEEKFEVGTSKRIGVDYAEEYKDVPWRFFIRGNKFVSKKPRE</sequence>
<dbReference type="FunFam" id="3.10.300.10:FF:000001">
    <property type="entry name" value="Putative 3-methyladenine DNA glycosylase"/>
    <property type="match status" value="1"/>
</dbReference>
<dbReference type="GO" id="GO:0006284">
    <property type="term" value="P:base-excision repair"/>
    <property type="evidence" value="ECO:0007669"/>
    <property type="project" value="InterPro"/>
</dbReference>
<evidence type="ECO:0000256" key="2">
    <source>
        <dbReference type="ARBA" id="ARBA00022763"/>
    </source>
</evidence>
<dbReference type="InterPro" id="IPR036995">
    <property type="entry name" value="MPG_sf"/>
</dbReference>
<evidence type="ECO:0000256" key="4">
    <source>
        <dbReference type="ARBA" id="ARBA00023204"/>
    </source>
</evidence>
<keyword evidence="4 5" id="KW-0234">DNA repair</keyword>
<accession>A0A7J3SM89</accession>
<dbReference type="EMBL" id="DTLS01000102">
    <property type="protein sequence ID" value="HGZ60288.1"/>
    <property type="molecule type" value="Genomic_DNA"/>
</dbReference>
<dbReference type="EC" id="3.2.2.-" evidence="5"/>
<dbReference type="Pfam" id="PF02245">
    <property type="entry name" value="Pur_DNA_glyco"/>
    <property type="match status" value="1"/>
</dbReference>
<evidence type="ECO:0000256" key="5">
    <source>
        <dbReference type="HAMAP-Rule" id="MF_00527"/>
    </source>
</evidence>
<dbReference type="AlphaFoldDB" id="A0A7J3SM89"/>
<dbReference type="GO" id="GO:0003677">
    <property type="term" value="F:DNA binding"/>
    <property type="evidence" value="ECO:0007669"/>
    <property type="project" value="InterPro"/>
</dbReference>
<dbReference type="PANTHER" id="PTHR10429">
    <property type="entry name" value="DNA-3-METHYLADENINE GLYCOSYLASE"/>
    <property type="match status" value="1"/>
</dbReference>
<keyword evidence="2 5" id="KW-0227">DNA damage</keyword>
<protein>
    <recommendedName>
        <fullName evidence="5">Putative 3-methyladenine DNA glycosylase</fullName>
        <ecNumber evidence="5">3.2.2.-</ecNumber>
    </recommendedName>
</protein>
<name>A0A7J3SM89_9CREN</name>
<dbReference type="Gene3D" id="3.10.300.10">
    <property type="entry name" value="Methylpurine-DNA glycosylase (MPG)"/>
    <property type="match status" value="1"/>
</dbReference>
<comment type="similarity">
    <text evidence="1 5">Belongs to the DNA glycosylase MPG family.</text>
</comment>
<comment type="caution">
    <text evidence="6">The sequence shown here is derived from an EMBL/GenBank/DDBJ whole genome shotgun (WGS) entry which is preliminary data.</text>
</comment>
<dbReference type="SUPFAM" id="SSF50486">
    <property type="entry name" value="FMT C-terminal domain-like"/>
    <property type="match status" value="1"/>
</dbReference>
<dbReference type="InterPro" id="IPR003180">
    <property type="entry name" value="MPG"/>
</dbReference>
<gene>
    <name evidence="6" type="ORF">ENW83_03670</name>
</gene>
<organism evidence="6">
    <name type="scientific">Fervidicoccus fontis</name>
    <dbReference type="NCBI Taxonomy" id="683846"/>
    <lineage>
        <taxon>Archaea</taxon>
        <taxon>Thermoproteota</taxon>
        <taxon>Thermoprotei</taxon>
        <taxon>Fervidicoccales</taxon>
        <taxon>Fervidicoccaceae</taxon>
        <taxon>Fervidicoccus</taxon>
    </lineage>
</organism>
<evidence type="ECO:0000313" key="6">
    <source>
        <dbReference type="EMBL" id="HGZ60288.1"/>
    </source>
</evidence>
<keyword evidence="3 5" id="KW-0378">Hydrolase</keyword>
<evidence type="ECO:0000256" key="1">
    <source>
        <dbReference type="ARBA" id="ARBA00009232"/>
    </source>
</evidence>
<dbReference type="CDD" id="cd00540">
    <property type="entry name" value="AAG"/>
    <property type="match status" value="1"/>
</dbReference>
<dbReference type="NCBIfam" id="TIGR00567">
    <property type="entry name" value="3mg"/>
    <property type="match status" value="1"/>
</dbReference>
<proteinExistence type="inferred from homology"/>